<accession>D0IBK3</accession>
<evidence type="ECO:0000313" key="1">
    <source>
        <dbReference type="EMBL" id="EEY71271.1"/>
    </source>
</evidence>
<comment type="caution">
    <text evidence="1">The sequence shown here is derived from an EMBL/GenBank/DDBJ whole genome shotgun (WGS) entry which is preliminary data.</text>
</comment>
<dbReference type="Proteomes" id="UP000003604">
    <property type="component" value="Unassembled WGS sequence"/>
</dbReference>
<dbReference type="EMBL" id="ADAQ01000013">
    <property type="protein sequence ID" value="EEY71271.1"/>
    <property type="molecule type" value="Genomic_DNA"/>
</dbReference>
<evidence type="ECO:0000313" key="2">
    <source>
        <dbReference type="Proteomes" id="UP000003604"/>
    </source>
</evidence>
<name>D0IBK3_GRIHO</name>
<dbReference type="AlphaFoldDB" id="D0IBK3"/>
<protein>
    <submittedName>
        <fullName evidence="1">Uncharacterized protein</fullName>
    </submittedName>
</protein>
<keyword evidence="2" id="KW-1185">Reference proteome</keyword>
<sequence>MCGQGNKNGHDAQWIHRCKQADEKLKKYYKLDASHSQTLEI</sequence>
<organism evidence="1 2">
    <name type="scientific">Grimontia hollisae CIP 101886</name>
    <dbReference type="NCBI Taxonomy" id="675812"/>
    <lineage>
        <taxon>Bacteria</taxon>
        <taxon>Pseudomonadati</taxon>
        <taxon>Pseudomonadota</taxon>
        <taxon>Gammaproteobacteria</taxon>
        <taxon>Vibrionales</taxon>
        <taxon>Vibrionaceae</taxon>
        <taxon>Grimontia</taxon>
    </lineage>
</organism>
<reference evidence="1 2" key="1">
    <citation type="submission" date="2009-10" db="EMBL/GenBank/DDBJ databases">
        <authorList>
            <consortium name="Los Alamos National Laboratory (LANL)"/>
            <consortium name="National Microbial Pathogen Data Resource (NMPDR)"/>
            <person name="Saunders E.H."/>
            <person name="Munk A.C."/>
            <person name="Tapia R."/>
            <person name="Green L."/>
            <person name="Rogers Y."/>
            <person name="Detter J.C."/>
            <person name="Bruce D."/>
            <person name="Brettin T.S."/>
            <person name="Colwell R.R."/>
            <person name="Huq A."/>
            <person name="Grim C.J."/>
            <person name="Hasan N.A."/>
            <person name="Bartels D."/>
            <person name="Vonstein V."/>
        </authorList>
    </citation>
    <scope>NUCLEOTIDE SEQUENCE [LARGE SCALE GENOMIC DNA]</scope>
    <source>
        <strain evidence="1 2">CIP 101886</strain>
    </source>
</reference>
<gene>
    <name evidence="1" type="ORF">VHA_003130</name>
</gene>
<proteinExistence type="predicted"/>